<evidence type="ECO:0000313" key="2">
    <source>
        <dbReference type="Proteomes" id="UP000054630"/>
    </source>
</evidence>
<proteinExistence type="predicted"/>
<protein>
    <submittedName>
        <fullName evidence="1">Uncharacterized protein</fullName>
    </submittedName>
</protein>
<dbReference type="OrthoDB" id="10423609at2759"/>
<keyword evidence="2" id="KW-1185">Reference proteome</keyword>
<comment type="caution">
    <text evidence="1">The sequence shown here is derived from an EMBL/GenBank/DDBJ whole genome shotgun (WGS) entry which is preliminary data.</text>
</comment>
<dbReference type="AlphaFoldDB" id="A0A0V0SIL6"/>
<organism evidence="1 2">
    <name type="scientific">Trichinella nelsoni</name>
    <dbReference type="NCBI Taxonomy" id="6336"/>
    <lineage>
        <taxon>Eukaryota</taxon>
        <taxon>Metazoa</taxon>
        <taxon>Ecdysozoa</taxon>
        <taxon>Nematoda</taxon>
        <taxon>Enoplea</taxon>
        <taxon>Dorylaimia</taxon>
        <taxon>Trichinellida</taxon>
        <taxon>Trichinellidae</taxon>
        <taxon>Trichinella</taxon>
    </lineage>
</organism>
<reference evidence="1 2" key="1">
    <citation type="submission" date="2015-01" db="EMBL/GenBank/DDBJ databases">
        <title>Evolution of Trichinella species and genotypes.</title>
        <authorList>
            <person name="Korhonen P.K."/>
            <person name="Edoardo P."/>
            <person name="Giuseppe L.R."/>
            <person name="Gasser R.B."/>
        </authorList>
    </citation>
    <scope>NUCLEOTIDE SEQUENCE [LARGE SCALE GENOMIC DNA]</scope>
    <source>
        <strain evidence="1">ISS37</strain>
    </source>
</reference>
<evidence type="ECO:0000313" key="1">
    <source>
        <dbReference type="EMBL" id="KRX26291.1"/>
    </source>
</evidence>
<dbReference type="Proteomes" id="UP000054630">
    <property type="component" value="Unassembled WGS sequence"/>
</dbReference>
<sequence>MKVFEAVTIFNNLKVYKTNFYNDSYNDYKYNYNDSSWNIPNFPLQLNLLIYYLQCNRIVMLDNVGNMNV</sequence>
<gene>
    <name evidence="1" type="ORF">T07_1309</name>
</gene>
<dbReference type="EMBL" id="JYDL01000008">
    <property type="protein sequence ID" value="KRX26291.1"/>
    <property type="molecule type" value="Genomic_DNA"/>
</dbReference>
<accession>A0A0V0SIL6</accession>
<name>A0A0V0SIL6_9BILA</name>